<dbReference type="InterPro" id="IPR015419">
    <property type="entry name" value="CTAG/Pcc1"/>
</dbReference>
<evidence type="ECO:0000256" key="3">
    <source>
        <dbReference type="ARBA" id="ARBA00007073"/>
    </source>
</evidence>
<dbReference type="Pfam" id="PF09341">
    <property type="entry name" value="Pcc1"/>
    <property type="match status" value="1"/>
</dbReference>
<dbReference type="GO" id="GO:0005737">
    <property type="term" value="C:cytoplasm"/>
    <property type="evidence" value="ECO:0007669"/>
    <property type="project" value="UniProtKB-SubCell"/>
</dbReference>
<keyword evidence="4" id="KW-0963">Cytoplasm</keyword>
<protein>
    <recommendedName>
        <fullName evidence="9">L antigen family member 3</fullName>
    </recommendedName>
</protein>
<name>A0A673VI22_SURSU</name>
<feature type="region of interest" description="Disordered" evidence="10">
    <location>
        <begin position="1"/>
        <end position="100"/>
    </location>
</feature>
<evidence type="ECO:0000256" key="7">
    <source>
        <dbReference type="ARBA" id="ARBA00053047"/>
    </source>
</evidence>
<comment type="subunit">
    <text evidence="8">Component of the EKC/KEOPS complex composed of at least GON7, TP53RK, TPRKB, OSGEP and LAGE3; the whole complex dimerizes.</text>
</comment>
<dbReference type="Gene3D" id="3.30.310.50">
    <property type="entry name" value="Alpha-D-phosphohexomutase, C-terminal domain"/>
    <property type="match status" value="1"/>
</dbReference>
<dbReference type="GO" id="GO:0005634">
    <property type="term" value="C:nucleus"/>
    <property type="evidence" value="ECO:0007669"/>
    <property type="project" value="UniProtKB-SubCell"/>
</dbReference>
<evidence type="ECO:0000256" key="2">
    <source>
        <dbReference type="ARBA" id="ARBA00004496"/>
    </source>
</evidence>
<comment type="subcellular location">
    <subcellularLocation>
        <location evidence="2">Cytoplasm</location>
    </subcellularLocation>
    <subcellularLocation>
        <location evidence="1">Nucleus</location>
    </subcellularLocation>
</comment>
<reference evidence="11" key="1">
    <citation type="submission" date="2025-08" db="UniProtKB">
        <authorList>
            <consortium name="Ensembl"/>
        </authorList>
    </citation>
    <scope>IDENTIFICATION</scope>
</reference>
<evidence type="ECO:0000313" key="12">
    <source>
        <dbReference type="Proteomes" id="UP000472268"/>
    </source>
</evidence>
<evidence type="ECO:0000256" key="6">
    <source>
        <dbReference type="ARBA" id="ARBA00023242"/>
    </source>
</evidence>
<dbReference type="Proteomes" id="UP000472268">
    <property type="component" value="Unplaced"/>
</dbReference>
<keyword evidence="12" id="KW-1185">Reference proteome</keyword>
<reference evidence="11" key="2">
    <citation type="submission" date="2025-09" db="UniProtKB">
        <authorList>
            <consortium name="Ensembl"/>
        </authorList>
    </citation>
    <scope>IDENTIFICATION</scope>
</reference>
<comment type="similarity">
    <text evidence="3">Belongs to the CTAG/PCC1 family.</text>
</comment>
<evidence type="ECO:0000256" key="8">
    <source>
        <dbReference type="ARBA" id="ARBA00062157"/>
    </source>
</evidence>
<dbReference type="RefSeq" id="XP_029786745.1">
    <property type="nucleotide sequence ID" value="XM_029930885.1"/>
</dbReference>
<dbReference type="AlphaFoldDB" id="A0A673VI22"/>
<dbReference type="FunFam" id="3.30.310.50:FF:000005">
    <property type="entry name" value="L antigen family member 3"/>
    <property type="match status" value="1"/>
</dbReference>
<dbReference type="OMA" id="QMVFTLT"/>
<evidence type="ECO:0000313" key="11">
    <source>
        <dbReference type="Ensembl" id="ENSSSUP00005033065.1"/>
    </source>
</evidence>
<feature type="compositionally biased region" description="Basic and acidic residues" evidence="10">
    <location>
        <begin position="60"/>
        <end position="72"/>
    </location>
</feature>
<dbReference type="PANTHER" id="PTHR31283">
    <property type="entry name" value="EKC/KEOPS COMPLEX SUBUNIT PCC1 FAMILY MEMBER"/>
    <property type="match status" value="1"/>
</dbReference>
<evidence type="ECO:0000256" key="1">
    <source>
        <dbReference type="ARBA" id="ARBA00004123"/>
    </source>
</evidence>
<keyword evidence="5" id="KW-0819">tRNA processing</keyword>
<sequence length="208" mass="21752">MQAPDDGDDDSKAVSQAPNEDGSVVIKQTPIDDGAEGGTEGQGPQPLPRVPGCQGNLSGRDGDCGSDHKGGVDEGAGAPPQARRQPRAMGPGGDAAPAAMTSSQPLEFVLSVPFQSPLEAEMARRSLSTHIQRLPGVAQKELSVRGSTLAVRWIANDTVSFRFSANSFLDQISMVIRNVRGLQARPLRIWERARGANLMALTGQGSGG</sequence>
<evidence type="ECO:0000256" key="9">
    <source>
        <dbReference type="ARBA" id="ARBA00076355"/>
    </source>
</evidence>
<dbReference type="PANTHER" id="PTHR31283:SF16">
    <property type="entry name" value="CTAG2 LIKE 2"/>
    <property type="match status" value="1"/>
</dbReference>
<evidence type="ECO:0000256" key="4">
    <source>
        <dbReference type="ARBA" id="ARBA00022490"/>
    </source>
</evidence>
<keyword evidence="6" id="KW-0539">Nucleus</keyword>
<dbReference type="Ensembl" id="ENSSSUT00005037717.1">
    <property type="protein sequence ID" value="ENSSSUP00005033065.1"/>
    <property type="gene ID" value="ENSSSUG00005021307.1"/>
</dbReference>
<dbReference type="OrthoDB" id="9629153at2759"/>
<dbReference type="GO" id="GO:0070525">
    <property type="term" value="P:tRNA threonylcarbamoyladenosine metabolic process"/>
    <property type="evidence" value="ECO:0007669"/>
    <property type="project" value="TreeGrafter"/>
</dbReference>
<accession>A0A673VI22</accession>
<organism evidence="11 12">
    <name type="scientific">Suricata suricatta</name>
    <name type="common">Meerkat</name>
    <dbReference type="NCBI Taxonomy" id="37032"/>
    <lineage>
        <taxon>Eukaryota</taxon>
        <taxon>Metazoa</taxon>
        <taxon>Chordata</taxon>
        <taxon>Craniata</taxon>
        <taxon>Vertebrata</taxon>
        <taxon>Euteleostomi</taxon>
        <taxon>Mammalia</taxon>
        <taxon>Eutheria</taxon>
        <taxon>Laurasiatheria</taxon>
        <taxon>Carnivora</taxon>
        <taxon>Feliformia</taxon>
        <taxon>Herpestidae</taxon>
        <taxon>Suricata</taxon>
    </lineage>
</organism>
<proteinExistence type="inferred from homology"/>
<dbReference type="GO" id="GO:0008033">
    <property type="term" value="P:tRNA processing"/>
    <property type="evidence" value="ECO:0007669"/>
    <property type="project" value="UniProtKB-KW"/>
</dbReference>
<dbReference type="GeneID" id="115284194"/>
<gene>
    <name evidence="11" type="primary">LOC115284194</name>
</gene>
<evidence type="ECO:0000256" key="5">
    <source>
        <dbReference type="ARBA" id="ARBA00022694"/>
    </source>
</evidence>
<comment type="function">
    <text evidence="7">Component of the EKC/KEOPS complex that is required for the formation of a threonylcarbamoyl group on adenosine at position 37 (t(6)A37) in tRNAs that read codons beginning with adenine. The complex is probably involved in the transfer of the threonylcarbamoyl moiety of threonylcarbamoyl-AMP (TC-AMP) to the N6 group of A37. LAGE3 functions as a dimerization module for the complex.</text>
</comment>
<dbReference type="GO" id="GO:0000408">
    <property type="term" value="C:EKC/KEOPS complex"/>
    <property type="evidence" value="ECO:0007669"/>
    <property type="project" value="TreeGrafter"/>
</dbReference>
<evidence type="ECO:0000256" key="10">
    <source>
        <dbReference type="SAM" id="MobiDB-lite"/>
    </source>
</evidence>